<dbReference type="Pfam" id="PF10531">
    <property type="entry name" value="SLBB"/>
    <property type="match status" value="1"/>
</dbReference>
<dbReference type="InterPro" id="IPR003715">
    <property type="entry name" value="Poly_export_N"/>
</dbReference>
<dbReference type="InterPro" id="IPR049712">
    <property type="entry name" value="Poly_export"/>
</dbReference>
<evidence type="ECO:0000313" key="4">
    <source>
        <dbReference type="EMBL" id="MBA1376207.1"/>
    </source>
</evidence>
<reference evidence="4 5" key="1">
    <citation type="journal article" date="1994" name="Int. J. Syst. Bacteriol.">
        <title>Phylogenetic positions of novel aerobic, bacteriochlorophyll a-containing bacteria and description of Roseococcus thiosulfatophilus gen. nov., sp. nov., Erythromicrobium ramosum gen. nov., sp. nov., and Erythrobacter litoralis sp. nov.</title>
        <authorList>
            <person name="Yurkov V."/>
            <person name="Stackebrandt E."/>
            <person name="Holmes A."/>
            <person name="Fuerst J.A."/>
            <person name="Hugenholtz P."/>
            <person name="Golecki J."/>
            <person name="Gad'on N."/>
            <person name="Gorlenko V.M."/>
            <person name="Kompantseva E.I."/>
            <person name="Drews G."/>
        </authorList>
    </citation>
    <scope>NUCLEOTIDE SEQUENCE [LARGE SCALE GENOMIC DNA]</scope>
    <source>
        <strain evidence="4 5">KR-99</strain>
    </source>
</reference>
<dbReference type="InterPro" id="IPR019554">
    <property type="entry name" value="Soluble_ligand-bd"/>
</dbReference>
<keyword evidence="5" id="KW-1185">Reference proteome</keyword>
<keyword evidence="1" id="KW-0732">Signal</keyword>
<dbReference type="EMBL" id="VDES01000006">
    <property type="protein sequence ID" value="MBA1376207.1"/>
    <property type="molecule type" value="Genomic_DNA"/>
</dbReference>
<evidence type="ECO:0000259" key="3">
    <source>
        <dbReference type="Pfam" id="PF10531"/>
    </source>
</evidence>
<evidence type="ECO:0000313" key="5">
    <source>
        <dbReference type="Proteomes" id="UP000589292"/>
    </source>
</evidence>
<feature type="domain" description="Soluble ligand binding" evidence="3">
    <location>
        <begin position="118"/>
        <end position="166"/>
    </location>
</feature>
<dbReference type="PANTHER" id="PTHR33619:SF3">
    <property type="entry name" value="POLYSACCHARIDE EXPORT PROTEIN GFCE-RELATED"/>
    <property type="match status" value="1"/>
</dbReference>
<dbReference type="Gene3D" id="3.30.1950.10">
    <property type="entry name" value="wza like domain"/>
    <property type="match status" value="1"/>
</dbReference>
<evidence type="ECO:0000256" key="1">
    <source>
        <dbReference type="ARBA" id="ARBA00022729"/>
    </source>
</evidence>
<proteinExistence type="predicted"/>
<comment type="caution">
    <text evidence="4">The sequence shown here is derived from an EMBL/GenBank/DDBJ whole genome shotgun (WGS) entry which is preliminary data.</text>
</comment>
<dbReference type="AlphaFoldDB" id="A0A7V8UAC2"/>
<gene>
    <name evidence="4" type="ORF">FG486_17835</name>
</gene>
<dbReference type="PANTHER" id="PTHR33619">
    <property type="entry name" value="POLYSACCHARIDE EXPORT PROTEIN GFCE-RELATED"/>
    <property type="match status" value="1"/>
</dbReference>
<feature type="domain" description="Polysaccharide export protein N-terminal" evidence="2">
    <location>
        <begin position="37"/>
        <end position="111"/>
    </location>
</feature>
<dbReference type="GO" id="GO:0015159">
    <property type="term" value="F:polysaccharide transmembrane transporter activity"/>
    <property type="evidence" value="ECO:0007669"/>
    <property type="project" value="InterPro"/>
</dbReference>
<accession>A0A7V8UAC2</accession>
<dbReference type="Pfam" id="PF02563">
    <property type="entry name" value="Poly_export"/>
    <property type="match status" value="1"/>
</dbReference>
<organism evidence="4 5">
    <name type="scientific">Sphingomonas ursincola</name>
    <dbReference type="NCBI Taxonomy" id="56361"/>
    <lineage>
        <taxon>Bacteria</taxon>
        <taxon>Pseudomonadati</taxon>
        <taxon>Pseudomonadota</taxon>
        <taxon>Alphaproteobacteria</taxon>
        <taxon>Sphingomonadales</taxon>
        <taxon>Sphingomonadaceae</taxon>
        <taxon>Sphingomonas</taxon>
    </lineage>
</organism>
<evidence type="ECO:0000259" key="2">
    <source>
        <dbReference type="Pfam" id="PF02563"/>
    </source>
</evidence>
<sequence>MAGCASGPRVFGGAPGISVVQNSQSLPAPTTADVVHTPRAYAIGPFDQLDISVFGTDEFDLEIQADAGGNITVPLLGSIQAAGLTPGQLATAIENGLRGRFFRDPQVSVNLKETQSQVVTIDGSVKRPGVYPVVGRMTLIQAIARAEGTSEFARVEDVVIFRTVGEQKLAGVYNLGAIRLGRYEDPEVFASDIIVVGDSPRRRFLKDVLTLGPALLSPVILLLTQTNN</sequence>
<name>A0A7V8UAC2_9SPHN</name>
<dbReference type="Gene3D" id="3.10.560.10">
    <property type="entry name" value="Outer membrane lipoprotein wza domain like"/>
    <property type="match status" value="1"/>
</dbReference>
<protein>
    <submittedName>
        <fullName evidence="4">Polysaccharide export protein</fullName>
    </submittedName>
</protein>
<dbReference type="Proteomes" id="UP000589292">
    <property type="component" value="Unassembled WGS sequence"/>
</dbReference>